<accession>A0A7G9RZW8</accession>
<evidence type="ECO:0000313" key="2">
    <source>
        <dbReference type="Proteomes" id="UP000515928"/>
    </source>
</evidence>
<dbReference type="Gene3D" id="3.40.630.30">
    <property type="match status" value="1"/>
</dbReference>
<dbReference type="SUPFAM" id="SSF55729">
    <property type="entry name" value="Acyl-CoA N-acyltransferases (Nat)"/>
    <property type="match status" value="1"/>
</dbReference>
<dbReference type="AlphaFoldDB" id="A0A7G9RZW8"/>
<dbReference type="EMBL" id="CP060715">
    <property type="protein sequence ID" value="QNN61143.1"/>
    <property type="molecule type" value="Genomic_DNA"/>
</dbReference>
<keyword evidence="2" id="KW-1185">Reference proteome</keyword>
<name>A0A7G9RZW8_9FIRM</name>
<dbReference type="KEGG" id="eio:H9L01_01905"/>
<dbReference type="RefSeq" id="WP_187534303.1">
    <property type="nucleotide sequence ID" value="NZ_CBCSHU010000001.1"/>
</dbReference>
<sequence>MIRKIDESMKNRYFSMQVMDRDVTDTQRKQYCDTLFKNHTGKSHENDHGENDAMIMVDEKELVLHHKHLSVSYLHHGVHDSVEAMETLVEAIVEESAQKHLLTLVQSNDVELFESLGFETVVDMYRYNMNSSIVPEFGVDGIVLDPKSDELLSAYQNFSKHFDGYFERDIQYYDEMKQYLKSMGGSIVGLTANGKLVGYLLFINYKTSIEVLECCYDKSGTLLKLLSFASRGKARIVMYCSVFEKIEKILPESRREKVPFILAKVNDQELFERLFHIKIISAYSAFNAFGKAIWNRDFY</sequence>
<gene>
    <name evidence="1" type="ORF">H9L01_01905</name>
</gene>
<protein>
    <recommendedName>
        <fullName evidence="3">GNAT family N-acetyltransferase</fullName>
    </recommendedName>
</protein>
<organism evidence="1 2">
    <name type="scientific">Erysipelothrix inopinata</name>
    <dbReference type="NCBI Taxonomy" id="225084"/>
    <lineage>
        <taxon>Bacteria</taxon>
        <taxon>Bacillati</taxon>
        <taxon>Bacillota</taxon>
        <taxon>Erysipelotrichia</taxon>
        <taxon>Erysipelotrichales</taxon>
        <taxon>Erysipelotrichaceae</taxon>
        <taxon>Erysipelothrix</taxon>
    </lineage>
</organism>
<reference evidence="1 2" key="1">
    <citation type="submission" date="2020-08" db="EMBL/GenBank/DDBJ databases">
        <title>Genome sequence of Erysipelothrix inopinata DSM 15511T.</title>
        <authorList>
            <person name="Hyun D.-W."/>
            <person name="Bae J.-W."/>
        </authorList>
    </citation>
    <scope>NUCLEOTIDE SEQUENCE [LARGE SCALE GENOMIC DNA]</scope>
    <source>
        <strain evidence="1 2">DSM 15511</strain>
    </source>
</reference>
<evidence type="ECO:0008006" key="3">
    <source>
        <dbReference type="Google" id="ProtNLM"/>
    </source>
</evidence>
<dbReference type="InterPro" id="IPR016181">
    <property type="entry name" value="Acyl_CoA_acyltransferase"/>
</dbReference>
<dbReference type="Proteomes" id="UP000515928">
    <property type="component" value="Chromosome"/>
</dbReference>
<proteinExistence type="predicted"/>
<evidence type="ECO:0000313" key="1">
    <source>
        <dbReference type="EMBL" id="QNN61143.1"/>
    </source>
</evidence>